<gene>
    <name evidence="1" type="ORF">BT62DRAFT_919078</name>
</gene>
<sequence>MSYSEVLRDSVNLRAFRTFTPQNLRGTIYSGLDLESSLFTESRGYFVALTVRYKTRKHYEVNVQNLVMSQAKREVRNVKWLIDTMSKFSRLFGPCHLGSWHRTIRPLSGIEDDANRRNEGVFTRLHIDTGQPTGTKSMQWKRRGVNTSKLNVEPLTGTCWYLALLPLLARFIEIPY</sequence>
<evidence type="ECO:0000313" key="2">
    <source>
        <dbReference type="Proteomes" id="UP000812287"/>
    </source>
</evidence>
<dbReference type="GeneID" id="66106422"/>
<keyword evidence="2" id="KW-1185">Reference proteome</keyword>
<protein>
    <submittedName>
        <fullName evidence="1">Uncharacterized protein</fullName>
    </submittedName>
</protein>
<dbReference type="RefSeq" id="XP_043040603.1">
    <property type="nucleotide sequence ID" value="XM_043184125.1"/>
</dbReference>
<dbReference type="EMBL" id="MU250532">
    <property type="protein sequence ID" value="KAG7447103.1"/>
    <property type="molecule type" value="Genomic_DNA"/>
</dbReference>
<organism evidence="1 2">
    <name type="scientific">Guyanagaster necrorhizus</name>
    <dbReference type="NCBI Taxonomy" id="856835"/>
    <lineage>
        <taxon>Eukaryota</taxon>
        <taxon>Fungi</taxon>
        <taxon>Dikarya</taxon>
        <taxon>Basidiomycota</taxon>
        <taxon>Agaricomycotina</taxon>
        <taxon>Agaricomycetes</taxon>
        <taxon>Agaricomycetidae</taxon>
        <taxon>Agaricales</taxon>
        <taxon>Marasmiineae</taxon>
        <taxon>Physalacriaceae</taxon>
        <taxon>Guyanagaster</taxon>
    </lineage>
</organism>
<comment type="caution">
    <text evidence="1">The sequence shown here is derived from an EMBL/GenBank/DDBJ whole genome shotgun (WGS) entry which is preliminary data.</text>
</comment>
<reference evidence="1" key="1">
    <citation type="submission" date="2020-11" db="EMBL/GenBank/DDBJ databases">
        <title>Adaptations for nitrogen fixation in a non-lichenized fungal sporocarp promotes dispersal by wood-feeding termites.</title>
        <authorList>
            <consortium name="DOE Joint Genome Institute"/>
            <person name="Koch R.A."/>
            <person name="Yoon G."/>
            <person name="Arayal U."/>
            <person name="Lail K."/>
            <person name="Amirebrahimi M."/>
            <person name="Labutti K."/>
            <person name="Lipzen A."/>
            <person name="Riley R."/>
            <person name="Barry K."/>
            <person name="Henrissat B."/>
            <person name="Grigoriev I.V."/>
            <person name="Herr J.R."/>
            <person name="Aime M.C."/>
        </authorList>
    </citation>
    <scope>NUCLEOTIDE SEQUENCE</scope>
    <source>
        <strain evidence="1">MCA 3950</strain>
    </source>
</reference>
<accession>A0A9P7VTG3</accession>
<name>A0A9P7VTG3_9AGAR</name>
<dbReference type="AlphaFoldDB" id="A0A9P7VTG3"/>
<proteinExistence type="predicted"/>
<dbReference type="Proteomes" id="UP000812287">
    <property type="component" value="Unassembled WGS sequence"/>
</dbReference>
<evidence type="ECO:0000313" key="1">
    <source>
        <dbReference type="EMBL" id="KAG7447103.1"/>
    </source>
</evidence>